<proteinExistence type="predicted"/>
<keyword evidence="3" id="KW-1185">Reference proteome</keyword>
<keyword evidence="1" id="KW-0175">Coiled coil</keyword>
<reference evidence="2" key="1">
    <citation type="submission" date="2018-11" db="EMBL/GenBank/DDBJ databases">
        <authorList>
            <consortium name="Pathogen Informatics"/>
        </authorList>
    </citation>
    <scope>NUCLEOTIDE SEQUENCE</scope>
</reference>
<sequence>MISELIDPSIDTSTLPCINVDQPNEPEVEVAKLSRSEKRRLRLQIASLDIRLNELNESIYTCMSMKNFSKINQLTMELAELETEKSRLIQKIQDGILP</sequence>
<dbReference type="Proteomes" id="UP000784294">
    <property type="component" value="Unassembled WGS sequence"/>
</dbReference>
<evidence type="ECO:0000256" key="1">
    <source>
        <dbReference type="SAM" id="Coils"/>
    </source>
</evidence>
<evidence type="ECO:0000313" key="3">
    <source>
        <dbReference type="Proteomes" id="UP000784294"/>
    </source>
</evidence>
<feature type="coiled-coil region" evidence="1">
    <location>
        <begin position="38"/>
        <end position="91"/>
    </location>
</feature>
<protein>
    <submittedName>
        <fullName evidence="2">Uncharacterized protein</fullName>
    </submittedName>
</protein>
<dbReference type="AlphaFoldDB" id="A0A448WMA6"/>
<gene>
    <name evidence="2" type="ORF">PXEA_LOCUS8692</name>
</gene>
<evidence type="ECO:0000313" key="2">
    <source>
        <dbReference type="EMBL" id="VEL15252.1"/>
    </source>
</evidence>
<comment type="caution">
    <text evidence="2">The sequence shown here is derived from an EMBL/GenBank/DDBJ whole genome shotgun (WGS) entry which is preliminary data.</text>
</comment>
<name>A0A448WMA6_9PLAT</name>
<dbReference type="EMBL" id="CAAALY010023956">
    <property type="protein sequence ID" value="VEL15252.1"/>
    <property type="molecule type" value="Genomic_DNA"/>
</dbReference>
<organism evidence="2 3">
    <name type="scientific">Protopolystoma xenopodis</name>
    <dbReference type="NCBI Taxonomy" id="117903"/>
    <lineage>
        <taxon>Eukaryota</taxon>
        <taxon>Metazoa</taxon>
        <taxon>Spiralia</taxon>
        <taxon>Lophotrochozoa</taxon>
        <taxon>Platyhelminthes</taxon>
        <taxon>Monogenea</taxon>
        <taxon>Polyopisthocotylea</taxon>
        <taxon>Polystomatidea</taxon>
        <taxon>Polystomatidae</taxon>
        <taxon>Protopolystoma</taxon>
    </lineage>
</organism>
<accession>A0A448WMA6</accession>